<accession>A0A5C6LXD7</accession>
<keyword evidence="12 14" id="KW-0961">Cell wall biogenesis/degradation</keyword>
<evidence type="ECO:0000256" key="10">
    <source>
        <dbReference type="ARBA" id="ARBA00022984"/>
    </source>
</evidence>
<keyword evidence="15" id="KW-1133">Transmembrane helix</keyword>
<dbReference type="EC" id="6.3.2.8" evidence="3 14"/>
<keyword evidence="4 14" id="KW-0963">Cytoplasm</keyword>
<gene>
    <name evidence="14" type="primary">murC</name>
    <name evidence="19" type="ORF">FEF09_02840</name>
</gene>
<keyword evidence="5 14" id="KW-0436">Ligase</keyword>
<dbReference type="PANTHER" id="PTHR43445">
    <property type="entry name" value="UDP-N-ACETYLMURAMATE--L-ALANINE LIGASE-RELATED"/>
    <property type="match status" value="1"/>
</dbReference>
<evidence type="ECO:0000256" key="14">
    <source>
        <dbReference type="HAMAP-Rule" id="MF_00046"/>
    </source>
</evidence>
<dbReference type="Pfam" id="PF08245">
    <property type="entry name" value="Mur_ligase_M"/>
    <property type="match status" value="1"/>
</dbReference>
<dbReference type="SUPFAM" id="SSF51984">
    <property type="entry name" value="MurCD N-terminal domain"/>
    <property type="match status" value="1"/>
</dbReference>
<dbReference type="GO" id="GO:0005737">
    <property type="term" value="C:cytoplasm"/>
    <property type="evidence" value="ECO:0007669"/>
    <property type="project" value="UniProtKB-SubCell"/>
</dbReference>
<dbReference type="InterPro" id="IPR036615">
    <property type="entry name" value="Mur_ligase_C_dom_sf"/>
</dbReference>
<comment type="subcellular location">
    <subcellularLocation>
        <location evidence="1 14">Cytoplasm</location>
    </subcellularLocation>
</comment>
<evidence type="ECO:0000256" key="5">
    <source>
        <dbReference type="ARBA" id="ARBA00022598"/>
    </source>
</evidence>
<feature type="domain" description="Mur ligase N-terminal catalytic" evidence="16">
    <location>
        <begin position="9"/>
        <end position="106"/>
    </location>
</feature>
<dbReference type="InterPro" id="IPR000713">
    <property type="entry name" value="Mur_ligase_N"/>
</dbReference>
<evidence type="ECO:0000256" key="2">
    <source>
        <dbReference type="ARBA" id="ARBA00004752"/>
    </source>
</evidence>
<dbReference type="UniPathway" id="UPA00219"/>
<dbReference type="SUPFAM" id="SSF53623">
    <property type="entry name" value="MurD-like peptide ligases, catalytic domain"/>
    <property type="match status" value="1"/>
</dbReference>
<name>A0A5C6LXD7_9BACT</name>
<dbReference type="InterPro" id="IPR004101">
    <property type="entry name" value="Mur_ligase_C"/>
</dbReference>
<dbReference type="InterPro" id="IPR050061">
    <property type="entry name" value="MurCDEF_pg_biosynth"/>
</dbReference>
<keyword evidence="8 14" id="KW-0067">ATP-binding</keyword>
<dbReference type="EMBL" id="VOHS01000002">
    <property type="protein sequence ID" value="TWW02095.1"/>
    <property type="molecule type" value="Genomic_DNA"/>
</dbReference>
<dbReference type="Pfam" id="PF02875">
    <property type="entry name" value="Mur_ligase_C"/>
    <property type="match status" value="1"/>
</dbReference>
<keyword evidence="10 14" id="KW-0573">Peptidoglycan synthesis</keyword>
<dbReference type="RefSeq" id="WP_146303583.1">
    <property type="nucleotide sequence ID" value="NZ_VOHS01000002.1"/>
</dbReference>
<evidence type="ECO:0000256" key="13">
    <source>
        <dbReference type="ARBA" id="ARBA00047833"/>
    </source>
</evidence>
<comment type="pathway">
    <text evidence="2 14">Cell wall biogenesis; peptidoglycan biosynthesis.</text>
</comment>
<organism evidence="19 20">
    <name type="scientific">Chitinophaga pinensis</name>
    <dbReference type="NCBI Taxonomy" id="79329"/>
    <lineage>
        <taxon>Bacteria</taxon>
        <taxon>Pseudomonadati</taxon>
        <taxon>Bacteroidota</taxon>
        <taxon>Chitinophagia</taxon>
        <taxon>Chitinophagales</taxon>
        <taxon>Chitinophagaceae</taxon>
        <taxon>Chitinophaga</taxon>
    </lineage>
</organism>
<dbReference type="GO" id="GO:0005524">
    <property type="term" value="F:ATP binding"/>
    <property type="evidence" value="ECO:0007669"/>
    <property type="project" value="UniProtKB-UniRule"/>
</dbReference>
<evidence type="ECO:0000256" key="12">
    <source>
        <dbReference type="ARBA" id="ARBA00023316"/>
    </source>
</evidence>
<comment type="function">
    <text evidence="14">Cell wall formation.</text>
</comment>
<protein>
    <recommendedName>
        <fullName evidence="3 14">UDP-N-acetylmuramate--L-alanine ligase</fullName>
        <ecNumber evidence="3 14">6.3.2.8</ecNumber>
    </recommendedName>
    <alternativeName>
        <fullName evidence="14">UDP-N-acetylmuramoyl-L-alanine synthetase</fullName>
    </alternativeName>
</protein>
<dbReference type="Pfam" id="PF01225">
    <property type="entry name" value="Mur_ligase"/>
    <property type="match status" value="1"/>
</dbReference>
<keyword evidence="7 14" id="KW-0547">Nucleotide-binding</keyword>
<evidence type="ECO:0000259" key="18">
    <source>
        <dbReference type="Pfam" id="PF08245"/>
    </source>
</evidence>
<evidence type="ECO:0000256" key="15">
    <source>
        <dbReference type="SAM" id="Phobius"/>
    </source>
</evidence>
<feature type="domain" description="Mur ligase C-terminal" evidence="17">
    <location>
        <begin position="311"/>
        <end position="414"/>
    </location>
</feature>
<dbReference type="InterPro" id="IPR036565">
    <property type="entry name" value="Mur-like_cat_sf"/>
</dbReference>
<dbReference type="GO" id="GO:0009252">
    <property type="term" value="P:peptidoglycan biosynthetic process"/>
    <property type="evidence" value="ECO:0007669"/>
    <property type="project" value="UniProtKB-UniRule"/>
</dbReference>
<evidence type="ECO:0000259" key="16">
    <source>
        <dbReference type="Pfam" id="PF01225"/>
    </source>
</evidence>
<dbReference type="Gene3D" id="3.90.190.20">
    <property type="entry name" value="Mur ligase, C-terminal domain"/>
    <property type="match status" value="1"/>
</dbReference>
<keyword evidence="6 14" id="KW-0132">Cell division</keyword>
<evidence type="ECO:0000256" key="1">
    <source>
        <dbReference type="ARBA" id="ARBA00004496"/>
    </source>
</evidence>
<keyword evidence="15" id="KW-0812">Transmembrane</keyword>
<dbReference type="GO" id="GO:0008763">
    <property type="term" value="F:UDP-N-acetylmuramate-L-alanine ligase activity"/>
    <property type="evidence" value="ECO:0007669"/>
    <property type="project" value="UniProtKB-UniRule"/>
</dbReference>
<evidence type="ECO:0000256" key="4">
    <source>
        <dbReference type="ARBA" id="ARBA00022490"/>
    </source>
</evidence>
<keyword evidence="20" id="KW-1185">Reference proteome</keyword>
<evidence type="ECO:0000259" key="17">
    <source>
        <dbReference type="Pfam" id="PF02875"/>
    </source>
</evidence>
<evidence type="ECO:0000256" key="3">
    <source>
        <dbReference type="ARBA" id="ARBA00012211"/>
    </source>
</evidence>
<dbReference type="OrthoDB" id="9804126at2"/>
<comment type="similarity">
    <text evidence="14">Belongs to the MurCDEF family.</text>
</comment>
<dbReference type="GO" id="GO:0051301">
    <property type="term" value="P:cell division"/>
    <property type="evidence" value="ECO:0007669"/>
    <property type="project" value="UniProtKB-KW"/>
</dbReference>
<evidence type="ECO:0000256" key="6">
    <source>
        <dbReference type="ARBA" id="ARBA00022618"/>
    </source>
</evidence>
<feature type="domain" description="Mur ligase central" evidence="18">
    <location>
        <begin position="112"/>
        <end position="289"/>
    </location>
</feature>
<evidence type="ECO:0000313" key="19">
    <source>
        <dbReference type="EMBL" id="TWW02095.1"/>
    </source>
</evidence>
<dbReference type="GO" id="GO:0071555">
    <property type="term" value="P:cell wall organization"/>
    <property type="evidence" value="ECO:0007669"/>
    <property type="project" value="UniProtKB-KW"/>
</dbReference>
<evidence type="ECO:0000256" key="7">
    <source>
        <dbReference type="ARBA" id="ARBA00022741"/>
    </source>
</evidence>
<dbReference type="Gene3D" id="3.40.1190.10">
    <property type="entry name" value="Mur-like, catalytic domain"/>
    <property type="match status" value="1"/>
</dbReference>
<dbReference type="SUPFAM" id="SSF53244">
    <property type="entry name" value="MurD-like peptide ligases, peptide-binding domain"/>
    <property type="match status" value="1"/>
</dbReference>
<proteinExistence type="inferred from homology"/>
<feature type="transmembrane region" description="Helical" evidence="15">
    <location>
        <begin position="9"/>
        <end position="26"/>
    </location>
</feature>
<dbReference type="NCBIfam" id="TIGR01082">
    <property type="entry name" value="murC"/>
    <property type="match status" value="1"/>
</dbReference>
<evidence type="ECO:0000313" key="20">
    <source>
        <dbReference type="Proteomes" id="UP000318815"/>
    </source>
</evidence>
<evidence type="ECO:0000256" key="11">
    <source>
        <dbReference type="ARBA" id="ARBA00023306"/>
    </source>
</evidence>
<dbReference type="InterPro" id="IPR005758">
    <property type="entry name" value="UDP-N-AcMur_Ala_ligase_MurC"/>
</dbReference>
<dbReference type="Proteomes" id="UP000318815">
    <property type="component" value="Unassembled WGS sequence"/>
</dbReference>
<evidence type="ECO:0000256" key="9">
    <source>
        <dbReference type="ARBA" id="ARBA00022960"/>
    </source>
</evidence>
<dbReference type="AlphaFoldDB" id="A0A5C6LXD7"/>
<dbReference type="Gene3D" id="3.40.50.720">
    <property type="entry name" value="NAD(P)-binding Rossmann-like Domain"/>
    <property type="match status" value="1"/>
</dbReference>
<keyword evidence="9 14" id="KW-0133">Cell shape</keyword>
<feature type="binding site" evidence="14">
    <location>
        <begin position="114"/>
        <end position="120"/>
    </location>
    <ligand>
        <name>ATP</name>
        <dbReference type="ChEBI" id="CHEBI:30616"/>
    </ligand>
</feature>
<keyword evidence="15" id="KW-0472">Membrane</keyword>
<keyword evidence="11 14" id="KW-0131">Cell cycle</keyword>
<comment type="catalytic activity">
    <reaction evidence="13 14">
        <text>UDP-N-acetyl-alpha-D-muramate + L-alanine + ATP = UDP-N-acetyl-alpha-D-muramoyl-L-alanine + ADP + phosphate + H(+)</text>
        <dbReference type="Rhea" id="RHEA:23372"/>
        <dbReference type="ChEBI" id="CHEBI:15378"/>
        <dbReference type="ChEBI" id="CHEBI:30616"/>
        <dbReference type="ChEBI" id="CHEBI:43474"/>
        <dbReference type="ChEBI" id="CHEBI:57972"/>
        <dbReference type="ChEBI" id="CHEBI:70757"/>
        <dbReference type="ChEBI" id="CHEBI:83898"/>
        <dbReference type="ChEBI" id="CHEBI:456216"/>
        <dbReference type="EC" id="6.3.2.8"/>
    </reaction>
</comment>
<comment type="caution">
    <text evidence="19">The sequence shown here is derived from an EMBL/GenBank/DDBJ whole genome shotgun (WGS) entry which is preliminary data.</text>
</comment>
<evidence type="ECO:0000256" key="8">
    <source>
        <dbReference type="ARBA" id="ARBA00022840"/>
    </source>
</evidence>
<dbReference type="InterPro" id="IPR013221">
    <property type="entry name" value="Mur_ligase_cen"/>
</dbReference>
<dbReference type="GO" id="GO:0008360">
    <property type="term" value="P:regulation of cell shape"/>
    <property type="evidence" value="ECO:0007669"/>
    <property type="project" value="UniProtKB-KW"/>
</dbReference>
<sequence length="463" mass="52035">MDLNKIKRVYFIGIGGIGMSAIARFFNEKGMQVSGYDRTETALTRQLAEEGMQIHYTDDVQLADQQADLIVYTPAIPASHSELIWFREKGFEVVKRSDVLQVITKELYAITVGGTHGKTTTSTLIAHILRHTGYGCNAFLGGISANYDRNFWSSDKQVAVIEADEYDRSFLKLHPDVAVLTAIDADHLDIYGTEEEVQEAFIQYTRNIKAKGTLVAKLGLHRAAELKGDNHIWYHLEDNKADIYAANIRPDEGGYRFDVIQHNWTLTDIYLPIGGTHNIENTVAAIAVAHLLGITDEKIKAAIADFKGIKRRFEYLVKNDYQIYIDDYAHHPEELRALISSARALFPDRKCVVLFQPHLYTRTRDFATGFAESLSLADEVLLLPIYPARELPIEGVHSEMIARMITKPVQVVQKEDVLSWVKANSAPLFITAGAGDIDQFREPVEEILNGKGIVENEEVKKKA</sequence>
<reference evidence="19 20" key="1">
    <citation type="submission" date="2019-08" db="EMBL/GenBank/DDBJ databases">
        <title>Whole genome sequencing of chitin degrading bacteria Chitinophaga pinensis YS16.</title>
        <authorList>
            <person name="Singh R.P."/>
            <person name="Manchanda G."/>
            <person name="Maurya I.K."/>
            <person name="Joshi N.K."/>
            <person name="Srivastava A.K."/>
        </authorList>
    </citation>
    <scope>NUCLEOTIDE SEQUENCE [LARGE SCALE GENOMIC DNA]</scope>
    <source>
        <strain evidence="19 20">YS-16</strain>
    </source>
</reference>
<dbReference type="HAMAP" id="MF_00046">
    <property type="entry name" value="MurC"/>
    <property type="match status" value="1"/>
</dbReference>
<dbReference type="PANTHER" id="PTHR43445:SF3">
    <property type="entry name" value="UDP-N-ACETYLMURAMATE--L-ALANINE LIGASE"/>
    <property type="match status" value="1"/>
</dbReference>